<reference evidence="1 2" key="1">
    <citation type="submission" date="2024-12" db="EMBL/GenBank/DDBJ databases">
        <authorList>
            <person name="Lee Y."/>
        </authorList>
    </citation>
    <scope>NUCLEOTIDE SEQUENCE [LARGE SCALE GENOMIC DNA]</scope>
    <source>
        <strain evidence="1 2">03SUJ4</strain>
    </source>
</reference>
<organism evidence="1 2">
    <name type="scientific">Terriglobus aquaticus</name>
    <dbReference type="NCBI Taxonomy" id="940139"/>
    <lineage>
        <taxon>Bacteria</taxon>
        <taxon>Pseudomonadati</taxon>
        <taxon>Acidobacteriota</taxon>
        <taxon>Terriglobia</taxon>
        <taxon>Terriglobales</taxon>
        <taxon>Acidobacteriaceae</taxon>
        <taxon>Terriglobus</taxon>
    </lineage>
</organism>
<keyword evidence="2" id="KW-1185">Reference proteome</keyword>
<dbReference type="EMBL" id="JBJYXY010000001">
    <property type="protein sequence ID" value="MFN2975402.1"/>
    <property type="molecule type" value="Genomic_DNA"/>
</dbReference>
<protein>
    <submittedName>
        <fullName evidence="1">Uncharacterized protein</fullName>
    </submittedName>
</protein>
<evidence type="ECO:0000313" key="1">
    <source>
        <dbReference type="EMBL" id="MFN2975402.1"/>
    </source>
</evidence>
<sequence length="94" mass="10640">MSSFSTYISHKRFCDRLEQAARRKPTFGADPIHSFIEAASNGSVIEWRKCEAVAERMEELSQDWPAMGELARPARTLAQRLRSAATEGTSFCMR</sequence>
<gene>
    <name evidence="1" type="ORF">ACK2TP_06480</name>
</gene>
<dbReference type="RefSeq" id="WP_263413070.1">
    <property type="nucleotide sequence ID" value="NZ_BAABBH010000001.1"/>
</dbReference>
<accession>A0ABW9KHY2</accession>
<proteinExistence type="predicted"/>
<comment type="caution">
    <text evidence="1">The sequence shown here is derived from an EMBL/GenBank/DDBJ whole genome shotgun (WGS) entry which is preliminary data.</text>
</comment>
<evidence type="ECO:0000313" key="2">
    <source>
        <dbReference type="Proteomes" id="UP001634747"/>
    </source>
</evidence>
<dbReference type="Proteomes" id="UP001634747">
    <property type="component" value="Unassembled WGS sequence"/>
</dbReference>
<name>A0ABW9KHY2_9BACT</name>